<evidence type="ECO:0000256" key="13">
    <source>
        <dbReference type="RuleBase" id="RU004527"/>
    </source>
</evidence>
<feature type="region of interest" description="Disordered" evidence="14">
    <location>
        <begin position="346"/>
        <end position="376"/>
    </location>
</feature>
<dbReference type="GO" id="GO:0006310">
    <property type="term" value="P:DNA recombination"/>
    <property type="evidence" value="ECO:0007669"/>
    <property type="project" value="UniProtKB-UniRule"/>
</dbReference>
<keyword evidence="18" id="KW-1185">Reference proteome</keyword>
<proteinExistence type="inferred from homology"/>
<dbReference type="RefSeq" id="WP_108359438.1">
    <property type="nucleotide sequence ID" value="NZ_NESP01000001.1"/>
</dbReference>
<dbReference type="GO" id="GO:0003697">
    <property type="term" value="F:single-stranded DNA binding"/>
    <property type="evidence" value="ECO:0007669"/>
    <property type="project" value="UniProtKB-UniRule"/>
</dbReference>
<protein>
    <recommendedName>
        <fullName evidence="2 12">Protein RecA</fullName>
    </recommendedName>
    <alternativeName>
        <fullName evidence="11 12">Recombinase A</fullName>
    </alternativeName>
</protein>
<evidence type="ECO:0000256" key="3">
    <source>
        <dbReference type="ARBA" id="ARBA00022741"/>
    </source>
</evidence>
<dbReference type="GO" id="GO:0005829">
    <property type="term" value="C:cytosol"/>
    <property type="evidence" value="ECO:0007669"/>
    <property type="project" value="TreeGrafter"/>
</dbReference>
<dbReference type="InterPro" id="IPR023400">
    <property type="entry name" value="RecA_C_sf"/>
</dbReference>
<evidence type="ECO:0000259" key="16">
    <source>
        <dbReference type="PROSITE" id="PS50163"/>
    </source>
</evidence>
<organism evidence="17 18">
    <name type="scientific">Limnohabitans curvus</name>
    <dbReference type="NCBI Taxonomy" id="323423"/>
    <lineage>
        <taxon>Bacteria</taxon>
        <taxon>Pseudomonadati</taxon>
        <taxon>Pseudomonadota</taxon>
        <taxon>Betaproteobacteria</taxon>
        <taxon>Burkholderiales</taxon>
        <taxon>Comamonadaceae</taxon>
        <taxon>Limnohabitans</taxon>
    </lineage>
</organism>
<comment type="similarity">
    <text evidence="1 12 13">Belongs to the RecA family.</text>
</comment>
<dbReference type="FunFam" id="3.40.50.300:FF:000087">
    <property type="entry name" value="Recombinase RecA"/>
    <property type="match status" value="1"/>
</dbReference>
<dbReference type="Gene3D" id="3.40.50.300">
    <property type="entry name" value="P-loop containing nucleotide triphosphate hydrolases"/>
    <property type="match status" value="1"/>
</dbReference>
<dbReference type="Pfam" id="PF00154">
    <property type="entry name" value="RecA_N"/>
    <property type="match status" value="1"/>
</dbReference>
<keyword evidence="12" id="KW-0963">Cytoplasm</keyword>
<dbReference type="PRINTS" id="PR00142">
    <property type="entry name" value="RECA"/>
</dbReference>
<keyword evidence="5 12" id="KW-0067">ATP-binding</keyword>
<comment type="subcellular location">
    <subcellularLocation>
        <location evidence="12">Cytoplasm</location>
    </subcellularLocation>
</comment>
<evidence type="ECO:0000256" key="6">
    <source>
        <dbReference type="ARBA" id="ARBA00023125"/>
    </source>
</evidence>
<evidence type="ECO:0000256" key="10">
    <source>
        <dbReference type="ARBA" id="ARBA00025580"/>
    </source>
</evidence>
<dbReference type="SUPFAM" id="SSF52540">
    <property type="entry name" value="P-loop containing nucleoside triphosphate hydrolases"/>
    <property type="match status" value="1"/>
</dbReference>
<dbReference type="PROSITE" id="PS50162">
    <property type="entry name" value="RECA_2"/>
    <property type="match status" value="1"/>
</dbReference>
<evidence type="ECO:0000313" key="18">
    <source>
        <dbReference type="Proteomes" id="UP000251341"/>
    </source>
</evidence>
<comment type="caution">
    <text evidence="17">The sequence shown here is derived from an EMBL/GenBank/DDBJ whole genome shotgun (WGS) entry which is preliminary data.</text>
</comment>
<dbReference type="GO" id="GO:0005524">
    <property type="term" value="F:ATP binding"/>
    <property type="evidence" value="ECO:0007669"/>
    <property type="project" value="UniProtKB-UniRule"/>
</dbReference>
<dbReference type="Pfam" id="PF21096">
    <property type="entry name" value="RecA_C"/>
    <property type="match status" value="1"/>
</dbReference>
<name>A0A315EQ54_9BURK</name>
<dbReference type="PROSITE" id="PS50163">
    <property type="entry name" value="RECA_3"/>
    <property type="match status" value="1"/>
</dbReference>
<reference evidence="17 18" key="1">
    <citation type="submission" date="2017-04" db="EMBL/GenBank/DDBJ databases">
        <title>Unexpected and diverse lifestyles within the genus Limnohabitans.</title>
        <authorList>
            <person name="Kasalicky V."/>
            <person name="Mehrshad M."/>
            <person name="Andrei S.-A."/>
            <person name="Salcher M."/>
            <person name="Kratochvilova H."/>
            <person name="Simek K."/>
            <person name="Ghai R."/>
        </authorList>
    </citation>
    <scope>NUCLEOTIDE SEQUENCE [LARGE SCALE GENOMIC DNA]</scope>
    <source>
        <strain evidence="17 18">MWH-C5</strain>
    </source>
</reference>
<keyword evidence="3 12" id="KW-0547">Nucleotide-binding</keyword>
<dbReference type="PROSITE" id="PS00321">
    <property type="entry name" value="RECA_1"/>
    <property type="match status" value="1"/>
</dbReference>
<evidence type="ECO:0000256" key="5">
    <source>
        <dbReference type="ARBA" id="ARBA00022840"/>
    </source>
</evidence>
<dbReference type="GO" id="GO:0006281">
    <property type="term" value="P:DNA repair"/>
    <property type="evidence" value="ECO:0007669"/>
    <property type="project" value="UniProtKB-UniRule"/>
</dbReference>
<evidence type="ECO:0000256" key="2">
    <source>
        <dbReference type="ARBA" id="ARBA00015553"/>
    </source>
</evidence>
<dbReference type="CDD" id="cd00983">
    <property type="entry name" value="RecA"/>
    <property type="match status" value="1"/>
</dbReference>
<dbReference type="InterPro" id="IPR049261">
    <property type="entry name" value="RecA-like_C"/>
</dbReference>
<evidence type="ECO:0000256" key="4">
    <source>
        <dbReference type="ARBA" id="ARBA00022763"/>
    </source>
</evidence>
<evidence type="ECO:0000313" key="17">
    <source>
        <dbReference type="EMBL" id="PUE59361.1"/>
    </source>
</evidence>
<evidence type="ECO:0000256" key="14">
    <source>
        <dbReference type="SAM" id="MobiDB-lite"/>
    </source>
</evidence>
<accession>A0A315EQ54</accession>
<dbReference type="InterPro" id="IPR027417">
    <property type="entry name" value="P-loop_NTPase"/>
</dbReference>
<dbReference type="InterPro" id="IPR003593">
    <property type="entry name" value="AAA+_ATPase"/>
</dbReference>
<feature type="domain" description="RecA family profile 1" evidence="15">
    <location>
        <begin position="43"/>
        <end position="202"/>
    </location>
</feature>
<keyword evidence="7 12" id="KW-0233">DNA recombination</keyword>
<keyword evidence="4 12" id="KW-0227">DNA damage</keyword>
<dbReference type="GO" id="GO:0003684">
    <property type="term" value="F:damaged DNA binding"/>
    <property type="evidence" value="ECO:0007669"/>
    <property type="project" value="UniProtKB-UniRule"/>
</dbReference>
<comment type="function">
    <text evidence="10 12">Can catalyze the hydrolysis of ATP in the presence of single-stranded DNA, the ATP-dependent uptake of single-stranded DNA by duplex DNA, and the ATP-dependent hybridization of homologous single-stranded DNAs. It interacts with LexA causing its activation and leading to its autocatalytic cleavage.</text>
</comment>
<sequence length="376" mass="39798">MNSKPIVADSEKAKALQAALAQIEKQFGKGTIMRLGEGEVIDDIQVVSTGSLGLDIALGVGGLPRGRVIEIYGPESSGKTTLTLQVIAEMQKQGGTCAFVDAEHALDSQYAQKLGVNLQDLLISQPDTGEQALEVVDSLVRSGAVDLVVIDSVAALTPKAELEGDMGDSLPGLQARLMSQALRKLTASIKKTNCTVIFINQIRMKIGVMFGSPETTTGGNALKFYASVRLDIRRTGTIKRGDEAVGNETKVKVVKNKVAPPFKTAEFDILFGEGISRQGEIIDMGVNAKVIEKSGAWYAYNGEKIGQGRDNAREFLRENEALAFEIENKVRESLGIPLLAGGVDAPAAKEEKAPKASKAAKEAKGAADADADGVVA</sequence>
<dbReference type="EMBL" id="NESP01000001">
    <property type="protein sequence ID" value="PUE59361.1"/>
    <property type="molecule type" value="Genomic_DNA"/>
</dbReference>
<feature type="compositionally biased region" description="Basic and acidic residues" evidence="14">
    <location>
        <begin position="347"/>
        <end position="367"/>
    </location>
</feature>
<evidence type="ECO:0000256" key="11">
    <source>
        <dbReference type="ARBA" id="ARBA00033319"/>
    </source>
</evidence>
<dbReference type="InterPro" id="IPR020588">
    <property type="entry name" value="RecA_ATP-bd"/>
</dbReference>
<dbReference type="InterPro" id="IPR013765">
    <property type="entry name" value="DNA_recomb/repair_RecA"/>
</dbReference>
<feature type="domain" description="RecA family profile 2" evidence="16">
    <location>
        <begin position="207"/>
        <end position="280"/>
    </location>
</feature>
<dbReference type="GO" id="GO:0140664">
    <property type="term" value="F:ATP-dependent DNA damage sensor activity"/>
    <property type="evidence" value="ECO:0007669"/>
    <property type="project" value="InterPro"/>
</dbReference>
<dbReference type="PANTHER" id="PTHR45900:SF1">
    <property type="entry name" value="MITOCHONDRIAL DNA REPAIR PROTEIN RECA HOMOLOG-RELATED"/>
    <property type="match status" value="1"/>
</dbReference>
<evidence type="ECO:0000256" key="9">
    <source>
        <dbReference type="ARBA" id="ARBA00023236"/>
    </source>
</evidence>
<evidence type="ECO:0000256" key="7">
    <source>
        <dbReference type="ARBA" id="ARBA00023172"/>
    </source>
</evidence>
<dbReference type="Proteomes" id="UP000251341">
    <property type="component" value="Unassembled WGS sequence"/>
</dbReference>
<dbReference type="SUPFAM" id="SSF54752">
    <property type="entry name" value="RecA protein, C-terminal domain"/>
    <property type="match status" value="1"/>
</dbReference>
<dbReference type="GO" id="GO:0009432">
    <property type="term" value="P:SOS response"/>
    <property type="evidence" value="ECO:0007669"/>
    <property type="project" value="UniProtKB-UniRule"/>
</dbReference>
<evidence type="ECO:0000256" key="12">
    <source>
        <dbReference type="HAMAP-Rule" id="MF_00268"/>
    </source>
</evidence>
<keyword evidence="8 12" id="KW-0234">DNA repair</keyword>
<dbReference type="HAMAP" id="MF_00268">
    <property type="entry name" value="RecA"/>
    <property type="match status" value="1"/>
</dbReference>
<dbReference type="AlphaFoldDB" id="A0A315EQ54"/>
<dbReference type="PANTHER" id="PTHR45900">
    <property type="entry name" value="RECA"/>
    <property type="match status" value="1"/>
</dbReference>
<dbReference type="InterPro" id="IPR020584">
    <property type="entry name" value="DNA_recomb/repair_RecA_CS"/>
</dbReference>
<evidence type="ECO:0000256" key="8">
    <source>
        <dbReference type="ARBA" id="ARBA00023204"/>
    </source>
</evidence>
<evidence type="ECO:0000259" key="15">
    <source>
        <dbReference type="PROSITE" id="PS50162"/>
    </source>
</evidence>
<dbReference type="InterPro" id="IPR020587">
    <property type="entry name" value="RecA_monomer-monomer_interface"/>
</dbReference>
<dbReference type="InterPro" id="IPR049428">
    <property type="entry name" value="RecA-like_N"/>
</dbReference>
<gene>
    <name evidence="12" type="primary">recA</name>
    <name evidence="17" type="ORF">B9Z44_07150</name>
</gene>
<dbReference type="SMART" id="SM00382">
    <property type="entry name" value="AAA"/>
    <property type="match status" value="1"/>
</dbReference>
<evidence type="ECO:0000256" key="1">
    <source>
        <dbReference type="ARBA" id="ARBA00009391"/>
    </source>
</evidence>
<keyword evidence="9 12" id="KW-0742">SOS response</keyword>
<dbReference type="NCBIfam" id="TIGR02012">
    <property type="entry name" value="tigrfam_recA"/>
    <property type="match status" value="1"/>
</dbReference>
<keyword evidence="6 12" id="KW-0238">DNA-binding</keyword>
<feature type="binding site" evidence="12">
    <location>
        <begin position="73"/>
        <end position="80"/>
    </location>
    <ligand>
        <name>ATP</name>
        <dbReference type="ChEBI" id="CHEBI:30616"/>
    </ligand>
</feature>